<feature type="signal peptide" evidence="1">
    <location>
        <begin position="1"/>
        <end position="24"/>
    </location>
</feature>
<dbReference type="OrthoDB" id="7928468at2759"/>
<dbReference type="InterPro" id="IPR038203">
    <property type="entry name" value="Diapausin_sf"/>
</dbReference>
<dbReference type="EMBL" id="LJIJ01005345">
    <property type="protein sequence ID" value="ODM87430.1"/>
    <property type="molecule type" value="Genomic_DNA"/>
</dbReference>
<protein>
    <submittedName>
        <fullName evidence="2">Diapause-specific peptide</fullName>
    </submittedName>
</protein>
<dbReference type="AlphaFoldDB" id="A0A1D2M385"/>
<proteinExistence type="predicted"/>
<evidence type="ECO:0000313" key="3">
    <source>
        <dbReference type="Proteomes" id="UP000094527"/>
    </source>
</evidence>
<reference evidence="2 3" key="1">
    <citation type="journal article" date="2016" name="Genome Biol. Evol.">
        <title>Gene Family Evolution Reflects Adaptation to Soil Environmental Stressors in the Genome of the Collembolan Orchesella cincta.</title>
        <authorList>
            <person name="Faddeeva-Vakhrusheva A."/>
            <person name="Derks M.F."/>
            <person name="Anvar S.Y."/>
            <person name="Agamennone V."/>
            <person name="Suring W."/>
            <person name="Smit S."/>
            <person name="van Straalen N.M."/>
            <person name="Roelofs D."/>
        </authorList>
    </citation>
    <scope>NUCLEOTIDE SEQUENCE [LARGE SCALE GENOMIC DNA]</scope>
    <source>
        <tissue evidence="2">Mixed pool</tissue>
    </source>
</reference>
<evidence type="ECO:0000256" key="1">
    <source>
        <dbReference type="SAM" id="SignalP"/>
    </source>
</evidence>
<feature type="chain" id="PRO_5008903422" evidence="1">
    <location>
        <begin position="25"/>
        <end position="68"/>
    </location>
</feature>
<keyword evidence="3" id="KW-1185">Reference proteome</keyword>
<evidence type="ECO:0000313" key="2">
    <source>
        <dbReference type="EMBL" id="ODM87430.1"/>
    </source>
</evidence>
<dbReference type="OMA" id="DGRAFCN"/>
<keyword evidence="1" id="KW-0732">Signal</keyword>
<organism evidence="2 3">
    <name type="scientific">Orchesella cincta</name>
    <name type="common">Springtail</name>
    <name type="synonym">Podura cincta</name>
    <dbReference type="NCBI Taxonomy" id="48709"/>
    <lineage>
        <taxon>Eukaryota</taxon>
        <taxon>Metazoa</taxon>
        <taxon>Ecdysozoa</taxon>
        <taxon>Arthropoda</taxon>
        <taxon>Hexapoda</taxon>
        <taxon>Collembola</taxon>
        <taxon>Entomobryomorpha</taxon>
        <taxon>Entomobryoidea</taxon>
        <taxon>Orchesellidae</taxon>
        <taxon>Orchesellinae</taxon>
        <taxon>Orchesella</taxon>
    </lineage>
</organism>
<sequence length="68" mass="7490">MQKQILSAFFLLTLAFVLIASVDAEYTNVQPCNEVCPRSQAEINECCRAHGYKSDGYCAGGRNAKCKL</sequence>
<name>A0A1D2M385_ORCCI</name>
<dbReference type="Pfam" id="PF08036">
    <property type="entry name" value="Antimicrobial_6"/>
    <property type="match status" value="1"/>
</dbReference>
<comment type="caution">
    <text evidence="2">The sequence shown here is derived from an EMBL/GenBank/DDBJ whole genome shotgun (WGS) entry which is preliminary data.</text>
</comment>
<dbReference type="Gene3D" id="3.30.30.120">
    <property type="entry name" value="Diapause-specific peptide"/>
    <property type="match status" value="1"/>
</dbReference>
<dbReference type="Proteomes" id="UP000094527">
    <property type="component" value="Unassembled WGS sequence"/>
</dbReference>
<gene>
    <name evidence="2" type="ORF">Ocin01_19250</name>
</gene>
<accession>A0A1D2M385</accession>